<feature type="transmembrane region" description="Helical" evidence="10">
    <location>
        <begin position="61"/>
        <end position="81"/>
    </location>
</feature>
<keyword evidence="5 10" id="KW-1003">Cell membrane</keyword>
<dbReference type="InterPro" id="IPR005672">
    <property type="entry name" value="Phosphate_PstA"/>
</dbReference>
<keyword evidence="7 10" id="KW-0812">Transmembrane</keyword>
<evidence type="ECO:0000256" key="7">
    <source>
        <dbReference type="ARBA" id="ARBA00022692"/>
    </source>
</evidence>
<feature type="transmembrane region" description="Helical" evidence="10">
    <location>
        <begin position="197"/>
        <end position="217"/>
    </location>
</feature>
<feature type="domain" description="ABC transmembrane type-1" evidence="11">
    <location>
        <begin position="152"/>
        <end position="355"/>
    </location>
</feature>
<dbReference type="SUPFAM" id="SSF161098">
    <property type="entry name" value="MetI-like"/>
    <property type="match status" value="1"/>
</dbReference>
<comment type="subcellular location">
    <subcellularLocation>
        <location evidence="2 10">Cell membrane</location>
        <topology evidence="2 10">Multi-pass membrane protein</topology>
    </subcellularLocation>
</comment>
<evidence type="ECO:0000256" key="4">
    <source>
        <dbReference type="ARBA" id="ARBA00022448"/>
    </source>
</evidence>
<accession>A0ABX2F927</accession>
<evidence type="ECO:0000313" key="13">
    <source>
        <dbReference type="Proteomes" id="UP000763557"/>
    </source>
</evidence>
<evidence type="ECO:0000256" key="3">
    <source>
        <dbReference type="ARBA" id="ARBA00007069"/>
    </source>
</evidence>
<dbReference type="InterPro" id="IPR035906">
    <property type="entry name" value="MetI-like_sf"/>
</dbReference>
<dbReference type="PROSITE" id="PS50928">
    <property type="entry name" value="ABC_TM1"/>
    <property type="match status" value="1"/>
</dbReference>
<evidence type="ECO:0000256" key="1">
    <source>
        <dbReference type="ARBA" id="ARBA00003510"/>
    </source>
</evidence>
<gene>
    <name evidence="12" type="ORF">GC106_51110</name>
</gene>
<feature type="transmembrane region" description="Helical" evidence="10">
    <location>
        <begin position="337"/>
        <end position="359"/>
    </location>
</feature>
<keyword evidence="6" id="KW-0592">Phosphate transport</keyword>
<dbReference type="RefSeq" id="WP_173136287.1">
    <property type="nucleotide sequence ID" value="NZ_CBCSGW010000054.1"/>
</dbReference>
<keyword evidence="9 10" id="KW-0472">Membrane</keyword>
<evidence type="ECO:0000256" key="9">
    <source>
        <dbReference type="ARBA" id="ARBA00023136"/>
    </source>
</evidence>
<dbReference type="InterPro" id="IPR051408">
    <property type="entry name" value="Phosphate_transprt_permease"/>
</dbReference>
<feature type="transmembrane region" description="Helical" evidence="10">
    <location>
        <begin position="93"/>
        <end position="118"/>
    </location>
</feature>
<dbReference type="Pfam" id="PF00528">
    <property type="entry name" value="BPD_transp_1"/>
    <property type="match status" value="1"/>
</dbReference>
<comment type="caution">
    <text evidence="12">The sequence shown here is derived from an EMBL/GenBank/DDBJ whole genome shotgun (WGS) entry which is preliminary data.</text>
</comment>
<dbReference type="Proteomes" id="UP000763557">
    <property type="component" value="Unassembled WGS sequence"/>
</dbReference>
<protein>
    <recommendedName>
        <fullName evidence="10">Phosphate transport system permease protein PstA</fullName>
    </recommendedName>
</protein>
<organism evidence="12 13">
    <name type="scientific">Kibdelosporangium persicum</name>
    <dbReference type="NCBI Taxonomy" id="2698649"/>
    <lineage>
        <taxon>Bacteria</taxon>
        <taxon>Bacillati</taxon>
        <taxon>Actinomycetota</taxon>
        <taxon>Actinomycetes</taxon>
        <taxon>Pseudonocardiales</taxon>
        <taxon>Pseudonocardiaceae</taxon>
        <taxon>Kibdelosporangium</taxon>
    </lineage>
</organism>
<evidence type="ECO:0000256" key="6">
    <source>
        <dbReference type="ARBA" id="ARBA00022592"/>
    </source>
</evidence>
<dbReference type="CDD" id="cd06261">
    <property type="entry name" value="TM_PBP2"/>
    <property type="match status" value="1"/>
</dbReference>
<dbReference type="InterPro" id="IPR000515">
    <property type="entry name" value="MetI-like"/>
</dbReference>
<dbReference type="Gene3D" id="1.10.3720.10">
    <property type="entry name" value="MetI-like"/>
    <property type="match status" value="1"/>
</dbReference>
<evidence type="ECO:0000256" key="2">
    <source>
        <dbReference type="ARBA" id="ARBA00004651"/>
    </source>
</evidence>
<dbReference type="NCBIfam" id="TIGR00974">
    <property type="entry name" value="3a0107s02c"/>
    <property type="match status" value="1"/>
</dbReference>
<keyword evidence="4" id="KW-0813">Transport</keyword>
<keyword evidence="8 10" id="KW-1133">Transmembrane helix</keyword>
<evidence type="ECO:0000259" key="11">
    <source>
        <dbReference type="PROSITE" id="PS50928"/>
    </source>
</evidence>
<dbReference type="EMBL" id="JAAATY010000016">
    <property type="protein sequence ID" value="NRN67870.1"/>
    <property type="molecule type" value="Genomic_DNA"/>
</dbReference>
<sequence>MAAPTLERTVVEAPAVVDDEPRKRDLSTTTLDDVLAALGSILGALGLVWVLYANLLPTSGTLGFVVAWFVVFLMLYAGVTAMRHPRTVMADRVAAAIIHAFAGLVGVALLFVIGYTAYRGADALGYGNFFTSDLSAAGPLDPLTVGGVLHALVGTLVEITIAVAITLPLGVGCAVFLNEVGGRFARPVRTVVEAMTALPSIVAGLFVFTTVLLMAGLPRSGLAASLAISVMMLPIIARSAEVVLRVVPGGLREASLALGASQWQTVWRVVLPTARPSLATALILGIARGIGETSPVLLTAGYTTYLTFDPTSGPMVSLPLMTYQLSRSSEAVDQSRAFGAATVLLLVVLLLFVIARVVAQRSKTGRR</sequence>
<dbReference type="PANTHER" id="PTHR42922:SF1">
    <property type="entry name" value="PHOSPHATE TRANSPORT SYSTEM PERMEASE PROTEIN PSTA"/>
    <property type="match status" value="1"/>
</dbReference>
<name>A0ABX2F927_9PSEU</name>
<proteinExistence type="inferred from homology"/>
<dbReference type="PANTHER" id="PTHR42922">
    <property type="entry name" value="PHOSPHATE TRANSPORT SYSTEM PERMEASE PROTEIN PSTA"/>
    <property type="match status" value="1"/>
</dbReference>
<keyword evidence="13" id="KW-1185">Reference proteome</keyword>
<feature type="transmembrane region" description="Helical" evidence="10">
    <location>
        <begin position="148"/>
        <end position="177"/>
    </location>
</feature>
<evidence type="ECO:0000256" key="5">
    <source>
        <dbReference type="ARBA" id="ARBA00022475"/>
    </source>
</evidence>
<evidence type="ECO:0000313" key="12">
    <source>
        <dbReference type="EMBL" id="NRN67870.1"/>
    </source>
</evidence>
<comment type="function">
    <text evidence="1">Part of the binding-protein-dependent transport system for phosphate; probably responsible for the translocation of the substrate across the membrane.</text>
</comment>
<feature type="transmembrane region" description="Helical" evidence="10">
    <location>
        <begin position="34"/>
        <end position="55"/>
    </location>
</feature>
<comment type="similarity">
    <text evidence="3 10">Belongs to the binding-protein-dependent transport system permease family. CysTW subfamily.</text>
</comment>
<evidence type="ECO:0000256" key="8">
    <source>
        <dbReference type="ARBA" id="ARBA00022989"/>
    </source>
</evidence>
<evidence type="ECO:0000256" key="10">
    <source>
        <dbReference type="RuleBase" id="RU363043"/>
    </source>
</evidence>
<reference evidence="12 13" key="1">
    <citation type="submission" date="2020-01" db="EMBL/GenBank/DDBJ databases">
        <title>Kibdelosporangium persica a novel Actinomycetes from a hot desert in Iran.</title>
        <authorList>
            <person name="Safaei N."/>
            <person name="Zaburannyi N."/>
            <person name="Mueller R."/>
            <person name="Wink J."/>
        </authorList>
    </citation>
    <scope>NUCLEOTIDE SEQUENCE [LARGE SCALE GENOMIC DNA]</scope>
    <source>
        <strain evidence="12 13">4NS15</strain>
    </source>
</reference>